<dbReference type="SUPFAM" id="SSF56112">
    <property type="entry name" value="Protein kinase-like (PK-like)"/>
    <property type="match status" value="1"/>
</dbReference>
<dbReference type="GO" id="GO:0005524">
    <property type="term" value="F:ATP binding"/>
    <property type="evidence" value="ECO:0007669"/>
    <property type="project" value="UniProtKB-KW"/>
</dbReference>
<dbReference type="EMBL" id="MPUH01000509">
    <property type="protein sequence ID" value="OMJ78691.1"/>
    <property type="molecule type" value="Genomic_DNA"/>
</dbReference>
<evidence type="ECO:0000256" key="3">
    <source>
        <dbReference type="ARBA" id="ARBA00022679"/>
    </source>
</evidence>
<dbReference type="InterPro" id="IPR011009">
    <property type="entry name" value="Kinase-like_dom_sf"/>
</dbReference>
<sequence length="323" mass="37092">MEYADSGDLLQRIQSCVKRKTKFIEKTIWAIFIQITKGLQSLHDLDVLHRDIKSANVFMNKDGSVKLGDLNISKVTKDGFLKTQTGTPFYASPEVWKDQKYNKKSDIWSLGCVLYEMCTLKPPFNGRDSDDLFLNIIAGRLDPIPRQYSKDLVTIIRALLKVNPADRPNCHEILEMECVLKNYEDFSPKIRFYNLLEPIKLPKELVLLSSCLPRPSYADSSSVFYNMTHRNHSKKLENTCGDYKNSNNDNRNINGQIKLPTLKSQQQLIVRNKIIHKYIENPSEIIKKLQNQCINANTSLASGQLLKPYCVTQKKSPFHNSPH</sequence>
<evidence type="ECO:0000313" key="10">
    <source>
        <dbReference type="EMBL" id="OMJ78691.1"/>
    </source>
</evidence>
<dbReference type="PROSITE" id="PS50011">
    <property type="entry name" value="PROTEIN_KINASE_DOM"/>
    <property type="match status" value="1"/>
</dbReference>
<comment type="caution">
    <text evidence="10">The sequence shown here is derived from an EMBL/GenBank/DDBJ whole genome shotgun (WGS) entry which is preliminary data.</text>
</comment>
<feature type="domain" description="Protein kinase" evidence="9">
    <location>
        <begin position="1"/>
        <end position="179"/>
    </location>
</feature>
<accession>A0A1R2BPK2</accession>
<name>A0A1R2BPK2_9CILI</name>
<dbReference type="GO" id="GO:0004674">
    <property type="term" value="F:protein serine/threonine kinase activity"/>
    <property type="evidence" value="ECO:0007669"/>
    <property type="project" value="UniProtKB-KW"/>
</dbReference>
<proteinExistence type="predicted"/>
<dbReference type="PANTHER" id="PTHR44899">
    <property type="entry name" value="CAMK FAMILY PROTEIN KINASE"/>
    <property type="match status" value="1"/>
</dbReference>
<dbReference type="InterPro" id="IPR008271">
    <property type="entry name" value="Ser/Thr_kinase_AS"/>
</dbReference>
<dbReference type="SMART" id="SM00220">
    <property type="entry name" value="S_TKc"/>
    <property type="match status" value="1"/>
</dbReference>
<organism evidence="10 11">
    <name type="scientific">Stentor coeruleus</name>
    <dbReference type="NCBI Taxonomy" id="5963"/>
    <lineage>
        <taxon>Eukaryota</taxon>
        <taxon>Sar</taxon>
        <taxon>Alveolata</taxon>
        <taxon>Ciliophora</taxon>
        <taxon>Postciliodesmatophora</taxon>
        <taxon>Heterotrichea</taxon>
        <taxon>Heterotrichida</taxon>
        <taxon>Stentoridae</taxon>
        <taxon>Stentor</taxon>
    </lineage>
</organism>
<evidence type="ECO:0000256" key="7">
    <source>
        <dbReference type="ARBA" id="ARBA00047899"/>
    </source>
</evidence>
<dbReference type="Proteomes" id="UP000187209">
    <property type="component" value="Unassembled WGS sequence"/>
</dbReference>
<dbReference type="EC" id="2.7.11.1" evidence="1"/>
<dbReference type="OrthoDB" id="248923at2759"/>
<keyword evidence="3" id="KW-0808">Transferase</keyword>
<evidence type="ECO:0000256" key="1">
    <source>
        <dbReference type="ARBA" id="ARBA00012513"/>
    </source>
</evidence>
<dbReference type="Pfam" id="PF00069">
    <property type="entry name" value="Pkinase"/>
    <property type="match status" value="1"/>
</dbReference>
<evidence type="ECO:0000256" key="4">
    <source>
        <dbReference type="ARBA" id="ARBA00022741"/>
    </source>
</evidence>
<comment type="catalytic activity">
    <reaction evidence="8">
        <text>L-seryl-[protein] + ATP = O-phospho-L-seryl-[protein] + ADP + H(+)</text>
        <dbReference type="Rhea" id="RHEA:17989"/>
        <dbReference type="Rhea" id="RHEA-COMP:9863"/>
        <dbReference type="Rhea" id="RHEA-COMP:11604"/>
        <dbReference type="ChEBI" id="CHEBI:15378"/>
        <dbReference type="ChEBI" id="CHEBI:29999"/>
        <dbReference type="ChEBI" id="CHEBI:30616"/>
        <dbReference type="ChEBI" id="CHEBI:83421"/>
        <dbReference type="ChEBI" id="CHEBI:456216"/>
        <dbReference type="EC" id="2.7.11.1"/>
    </reaction>
</comment>
<keyword evidence="4" id="KW-0547">Nucleotide-binding</keyword>
<dbReference type="AlphaFoldDB" id="A0A1R2BPK2"/>
<protein>
    <recommendedName>
        <fullName evidence="1">non-specific serine/threonine protein kinase</fullName>
        <ecNumber evidence="1">2.7.11.1</ecNumber>
    </recommendedName>
</protein>
<reference evidence="10 11" key="1">
    <citation type="submission" date="2016-11" db="EMBL/GenBank/DDBJ databases">
        <title>The macronuclear genome of Stentor coeruleus: a giant cell with tiny introns.</title>
        <authorList>
            <person name="Slabodnick M."/>
            <person name="Ruby J.G."/>
            <person name="Reiff S.B."/>
            <person name="Swart E.C."/>
            <person name="Gosai S."/>
            <person name="Prabakaran S."/>
            <person name="Witkowska E."/>
            <person name="Larue G.E."/>
            <person name="Fisher S."/>
            <person name="Freeman R.M."/>
            <person name="Gunawardena J."/>
            <person name="Chu W."/>
            <person name="Stover N.A."/>
            <person name="Gregory B.D."/>
            <person name="Nowacki M."/>
            <person name="Derisi J."/>
            <person name="Roy S.W."/>
            <person name="Marshall W.F."/>
            <person name="Sood P."/>
        </authorList>
    </citation>
    <scope>NUCLEOTIDE SEQUENCE [LARGE SCALE GENOMIC DNA]</scope>
    <source>
        <strain evidence="10">WM001</strain>
    </source>
</reference>
<dbReference type="InterPro" id="IPR000719">
    <property type="entry name" value="Prot_kinase_dom"/>
</dbReference>
<evidence type="ECO:0000256" key="8">
    <source>
        <dbReference type="ARBA" id="ARBA00048679"/>
    </source>
</evidence>
<dbReference type="InterPro" id="IPR051131">
    <property type="entry name" value="NEK_Ser/Thr_kinase_NIMA"/>
</dbReference>
<dbReference type="PROSITE" id="PS00108">
    <property type="entry name" value="PROTEIN_KINASE_ST"/>
    <property type="match status" value="1"/>
</dbReference>
<evidence type="ECO:0000256" key="5">
    <source>
        <dbReference type="ARBA" id="ARBA00022777"/>
    </source>
</evidence>
<dbReference type="Gene3D" id="1.10.510.10">
    <property type="entry name" value="Transferase(Phosphotransferase) domain 1"/>
    <property type="match status" value="1"/>
</dbReference>
<evidence type="ECO:0000256" key="2">
    <source>
        <dbReference type="ARBA" id="ARBA00022527"/>
    </source>
</evidence>
<keyword evidence="11" id="KW-1185">Reference proteome</keyword>
<dbReference type="PANTHER" id="PTHR44899:SF6">
    <property type="entry name" value="SERINE_THREONINE PROTEIN KINASE"/>
    <property type="match status" value="1"/>
</dbReference>
<gene>
    <name evidence="10" type="ORF">SteCoe_21457</name>
</gene>
<evidence type="ECO:0000313" key="11">
    <source>
        <dbReference type="Proteomes" id="UP000187209"/>
    </source>
</evidence>
<keyword evidence="2" id="KW-0723">Serine/threonine-protein kinase</keyword>
<evidence type="ECO:0000259" key="9">
    <source>
        <dbReference type="PROSITE" id="PS50011"/>
    </source>
</evidence>
<keyword evidence="5" id="KW-0418">Kinase</keyword>
<comment type="catalytic activity">
    <reaction evidence="7">
        <text>L-threonyl-[protein] + ATP = O-phospho-L-threonyl-[protein] + ADP + H(+)</text>
        <dbReference type="Rhea" id="RHEA:46608"/>
        <dbReference type="Rhea" id="RHEA-COMP:11060"/>
        <dbReference type="Rhea" id="RHEA-COMP:11605"/>
        <dbReference type="ChEBI" id="CHEBI:15378"/>
        <dbReference type="ChEBI" id="CHEBI:30013"/>
        <dbReference type="ChEBI" id="CHEBI:30616"/>
        <dbReference type="ChEBI" id="CHEBI:61977"/>
        <dbReference type="ChEBI" id="CHEBI:456216"/>
        <dbReference type="EC" id="2.7.11.1"/>
    </reaction>
</comment>
<evidence type="ECO:0000256" key="6">
    <source>
        <dbReference type="ARBA" id="ARBA00022840"/>
    </source>
</evidence>
<keyword evidence="6" id="KW-0067">ATP-binding</keyword>